<keyword evidence="3" id="KW-1185">Reference proteome</keyword>
<keyword evidence="1" id="KW-1133">Transmembrane helix</keyword>
<dbReference type="Proteomes" id="UP001210678">
    <property type="component" value="Unassembled WGS sequence"/>
</dbReference>
<dbReference type="Pfam" id="PF20398">
    <property type="entry name" value="DUF6691"/>
    <property type="match status" value="1"/>
</dbReference>
<sequence>MFRLVSLIAGLLFGLGMAISGMVDPINVVGFLDVAGEWSPDLMFVMGGALAVFLPAYLLIIKPRSKPVLAEEFCMTKKSGIDTRLVVGATTFGIGWGLVGLCPGPVVSSLAAGNAGVVIFFSTMMVGLGLANILICINKKKHSEPQTVSSN</sequence>
<dbReference type="EMBL" id="JAQLOI010000003">
    <property type="protein sequence ID" value="MDB1126308.1"/>
    <property type="molecule type" value="Genomic_DNA"/>
</dbReference>
<protein>
    <submittedName>
        <fullName evidence="2">YeeE/YedE family protein</fullName>
    </submittedName>
</protein>
<evidence type="ECO:0000313" key="2">
    <source>
        <dbReference type="EMBL" id="MDB1126308.1"/>
    </source>
</evidence>
<evidence type="ECO:0000313" key="3">
    <source>
        <dbReference type="Proteomes" id="UP001210678"/>
    </source>
</evidence>
<feature type="transmembrane region" description="Helical" evidence="1">
    <location>
        <begin position="111"/>
        <end position="137"/>
    </location>
</feature>
<dbReference type="InterPro" id="IPR046513">
    <property type="entry name" value="DUF6691"/>
</dbReference>
<gene>
    <name evidence="2" type="ORF">PGX00_22610</name>
</gene>
<keyword evidence="1" id="KW-0812">Transmembrane</keyword>
<dbReference type="RefSeq" id="WP_272140816.1">
    <property type="nucleotide sequence ID" value="NZ_JAQLOI010000003.1"/>
</dbReference>
<feature type="transmembrane region" description="Helical" evidence="1">
    <location>
        <begin position="81"/>
        <end position="99"/>
    </location>
</feature>
<reference evidence="2 3" key="1">
    <citation type="submission" date="2023-01" db="EMBL/GenBank/DDBJ databases">
        <title>Vibrio sp. KJ40-1 sp.nov, isolated from marine algae.</title>
        <authorList>
            <person name="Butt M."/>
            <person name="Kim J.M.J."/>
            <person name="Jeon C.O.C."/>
        </authorList>
    </citation>
    <scope>NUCLEOTIDE SEQUENCE [LARGE SCALE GENOMIC DNA]</scope>
    <source>
        <strain evidence="2 3">KJ40-1</strain>
    </source>
</reference>
<feature type="transmembrane region" description="Helical" evidence="1">
    <location>
        <begin position="42"/>
        <end position="60"/>
    </location>
</feature>
<comment type="caution">
    <text evidence="2">The sequence shown here is derived from an EMBL/GenBank/DDBJ whole genome shotgun (WGS) entry which is preliminary data.</text>
</comment>
<evidence type="ECO:0000256" key="1">
    <source>
        <dbReference type="SAM" id="Phobius"/>
    </source>
</evidence>
<keyword evidence="1" id="KW-0472">Membrane</keyword>
<name>A0ABT4YXK5_9VIBR</name>
<proteinExistence type="predicted"/>
<accession>A0ABT4YXK5</accession>
<organism evidence="2 3">
    <name type="scientific">Vibrio algarum</name>
    <dbReference type="NCBI Taxonomy" id="3020714"/>
    <lineage>
        <taxon>Bacteria</taxon>
        <taxon>Pseudomonadati</taxon>
        <taxon>Pseudomonadota</taxon>
        <taxon>Gammaproteobacteria</taxon>
        <taxon>Vibrionales</taxon>
        <taxon>Vibrionaceae</taxon>
        <taxon>Vibrio</taxon>
    </lineage>
</organism>